<dbReference type="InterPro" id="IPR036526">
    <property type="entry name" value="C-N_Hydrolase_sf"/>
</dbReference>
<evidence type="ECO:0000313" key="4">
    <source>
        <dbReference type="Proteomes" id="UP001267426"/>
    </source>
</evidence>
<proteinExistence type="predicted"/>
<dbReference type="RefSeq" id="WP_311664761.1">
    <property type="nucleotide sequence ID" value="NZ_JAVRHT010000034.1"/>
</dbReference>
<dbReference type="Gene3D" id="3.60.110.10">
    <property type="entry name" value="Carbon-nitrogen hydrolase"/>
    <property type="match status" value="1"/>
</dbReference>
<dbReference type="GO" id="GO:0016787">
    <property type="term" value="F:hydrolase activity"/>
    <property type="evidence" value="ECO:0007669"/>
    <property type="project" value="UniProtKB-KW"/>
</dbReference>
<dbReference type="InterPro" id="IPR003010">
    <property type="entry name" value="C-N_Hydrolase"/>
</dbReference>
<feature type="domain" description="CN hydrolase" evidence="2">
    <location>
        <begin position="1"/>
        <end position="249"/>
    </location>
</feature>
<dbReference type="PROSITE" id="PS50263">
    <property type="entry name" value="CN_HYDROLASE"/>
    <property type="match status" value="1"/>
</dbReference>
<reference evidence="3 4" key="1">
    <citation type="submission" date="2023-09" db="EMBL/GenBank/DDBJ databases">
        <authorList>
            <person name="Rey-Velasco X."/>
        </authorList>
    </citation>
    <scope>NUCLEOTIDE SEQUENCE [LARGE SCALE GENOMIC DNA]</scope>
    <source>
        <strain evidence="3 4">F394</strain>
    </source>
</reference>
<dbReference type="InterPro" id="IPR050345">
    <property type="entry name" value="Aliph_Amidase/BUP"/>
</dbReference>
<sequence length="281" mass="30601">MKLAVIQFDVEKGGVEANLAHAESLLHEQGGAEADLVVLPELFATGYFFDSTEQAHALAEPVPDGRTVRRLEAWARETGATFVAGLAERAGSSRRPAHYNSAVVVAPRGWLGTYRKTHLYYEETQHFRPGDTGFPVWTVADRAGRPYRLGVMVCFDWFFPESARALAAGGADVVAHPSNLVLPHCPEAMPIRALENGVFTATANRTGSESNGRETLTFIGRSRICSPRAEVLAEAPRVGDAVLTAEVDPHDARDRQLNAYNHRDDDRRPALYASYASSGVG</sequence>
<evidence type="ECO:0000256" key="1">
    <source>
        <dbReference type="ARBA" id="ARBA00022801"/>
    </source>
</evidence>
<dbReference type="Proteomes" id="UP001267426">
    <property type="component" value="Unassembled WGS sequence"/>
</dbReference>
<comment type="caution">
    <text evidence="3">The sequence shown here is derived from an EMBL/GenBank/DDBJ whole genome shotgun (WGS) entry which is preliminary data.</text>
</comment>
<evidence type="ECO:0000259" key="2">
    <source>
        <dbReference type="PROSITE" id="PS50263"/>
    </source>
</evidence>
<dbReference type="Pfam" id="PF00795">
    <property type="entry name" value="CN_hydrolase"/>
    <property type="match status" value="1"/>
</dbReference>
<accession>A0ABU3BU13</accession>
<dbReference type="SUPFAM" id="SSF56317">
    <property type="entry name" value="Carbon-nitrogen hydrolase"/>
    <property type="match status" value="1"/>
</dbReference>
<evidence type="ECO:0000313" key="3">
    <source>
        <dbReference type="EMBL" id="MDT0632661.1"/>
    </source>
</evidence>
<dbReference type="PANTHER" id="PTHR43674">
    <property type="entry name" value="NITRILASE C965.09-RELATED"/>
    <property type="match status" value="1"/>
</dbReference>
<keyword evidence="1 3" id="KW-0378">Hydrolase</keyword>
<organism evidence="3 4">
    <name type="scientific">Rubrivirga litoralis</name>
    <dbReference type="NCBI Taxonomy" id="3075598"/>
    <lineage>
        <taxon>Bacteria</taxon>
        <taxon>Pseudomonadati</taxon>
        <taxon>Rhodothermota</taxon>
        <taxon>Rhodothermia</taxon>
        <taxon>Rhodothermales</taxon>
        <taxon>Rubricoccaceae</taxon>
        <taxon>Rubrivirga</taxon>
    </lineage>
</organism>
<name>A0ABU3BU13_9BACT</name>
<dbReference type="PANTHER" id="PTHR43674:SF2">
    <property type="entry name" value="BETA-UREIDOPROPIONASE"/>
    <property type="match status" value="1"/>
</dbReference>
<gene>
    <name evidence="3" type="ORF">RM540_12945</name>
</gene>
<keyword evidence="4" id="KW-1185">Reference proteome</keyword>
<protein>
    <submittedName>
        <fullName evidence="3">Nitrilase-related carbon-nitrogen hydrolase</fullName>
    </submittedName>
</protein>
<dbReference type="EMBL" id="JAVRHT010000034">
    <property type="protein sequence ID" value="MDT0632661.1"/>
    <property type="molecule type" value="Genomic_DNA"/>
</dbReference>